<sequence precursor="true">MSLRLVLSVYGGLLIISSSFAAAPVENVIAGVTPVTSQEYSYSSGASQASMQTGADVPPSQSNNDIHISTKQELAPALTVEQQLTKINNQMSLLLPVRSQLQYLQQRVDRLQGELDEKNYKISELKKELQAMFNNMDSRMLVLEGSAVKPQSQEASSAMAHGQTVSAAEIDGHHGQNQGAAAINAKERYAYQAAYQLLSERKYSDAVEAFERFLKLYPKGPYTVSAYFWLGEIYIIEGMPDKAMVALRKIIKSYPHSDKAPSAAYHLGTIYVANGDAEHAKEMFMKVVKEFPDTKSARLAKEQLKQLSS</sequence>
<evidence type="ECO:0000256" key="2">
    <source>
        <dbReference type="HAMAP-Rule" id="MF_02066"/>
    </source>
</evidence>
<dbReference type="HAMAP" id="MF_02066">
    <property type="entry name" value="CpoB"/>
    <property type="match status" value="1"/>
</dbReference>
<keyword evidence="6" id="KW-1185">Reference proteome</keyword>
<dbReference type="InterPro" id="IPR014162">
    <property type="entry name" value="CpoB_C"/>
</dbReference>
<dbReference type="InterPro" id="IPR032519">
    <property type="entry name" value="YbgF_tri"/>
</dbReference>
<keyword evidence="1 2" id="KW-0732">Signal</keyword>
<dbReference type="NCBIfam" id="TIGR02795">
    <property type="entry name" value="tol_pal_ybgF"/>
    <property type="match status" value="1"/>
</dbReference>
<dbReference type="Proteomes" id="UP000422232">
    <property type="component" value="Chromosome"/>
</dbReference>
<evidence type="ECO:0000313" key="6">
    <source>
        <dbReference type="Proteomes" id="UP000422232"/>
    </source>
</evidence>
<dbReference type="GO" id="GO:0070206">
    <property type="term" value="P:protein trimerization"/>
    <property type="evidence" value="ECO:0007669"/>
    <property type="project" value="InterPro"/>
</dbReference>
<dbReference type="InterPro" id="IPR034706">
    <property type="entry name" value="CpoB"/>
</dbReference>
<gene>
    <name evidence="2" type="primary">cpoB</name>
    <name evidence="5" type="ORF">Psal009_01366</name>
</gene>
<dbReference type="Gene3D" id="1.20.5.110">
    <property type="match status" value="1"/>
</dbReference>
<keyword evidence="2" id="KW-0574">Periplasm</keyword>
<feature type="coiled-coil region" evidence="2">
    <location>
        <begin position="101"/>
        <end position="135"/>
    </location>
</feature>
<feature type="domain" description="Outer membrane lipoprotein BamD-like" evidence="3">
    <location>
        <begin position="186"/>
        <end position="307"/>
    </location>
</feature>
<dbReference type="InterPro" id="IPR019734">
    <property type="entry name" value="TPR_rpt"/>
</dbReference>
<dbReference type="Pfam" id="PF16331">
    <property type="entry name" value="TolA_bind_tri"/>
    <property type="match status" value="1"/>
</dbReference>
<dbReference type="RefSeq" id="WP_036776589.1">
    <property type="nucleotide sequence ID" value="NZ_CP012413.1"/>
</dbReference>
<feature type="domain" description="YbgF trimerisation" evidence="4">
    <location>
        <begin position="80"/>
        <end position="147"/>
    </location>
</feature>
<keyword evidence="2" id="KW-0131">Cell cycle</keyword>
<dbReference type="SMART" id="SM00028">
    <property type="entry name" value="TPR"/>
    <property type="match status" value="3"/>
</dbReference>
<proteinExistence type="inferred from homology"/>
<dbReference type="Gene3D" id="1.25.40.10">
    <property type="entry name" value="Tetratricopeptide repeat domain"/>
    <property type="match status" value="1"/>
</dbReference>
<protein>
    <recommendedName>
        <fullName evidence="2">Cell division coordinator CpoB</fullName>
    </recommendedName>
</protein>
<reference evidence="5 6" key="1">
    <citation type="submission" date="2019-04" db="EMBL/GenBank/DDBJ databases">
        <title>Complete genome sequencing of Piscirickettsia salmonis strain Psal-009.</title>
        <authorList>
            <person name="Schober I."/>
            <person name="Bunk B."/>
            <person name="Sproer C."/>
            <person name="Carril G.P."/>
            <person name="Riedel T."/>
            <person name="Flores-Herrera P.A."/>
            <person name="Nourdin-Galindo G."/>
            <person name="Marshall S.H."/>
            <person name="Overmann J."/>
        </authorList>
    </citation>
    <scope>NUCLEOTIDE SEQUENCE [LARGE SCALE GENOMIC DNA]</scope>
    <source>
        <strain evidence="5 6">Psal-009</strain>
    </source>
</reference>
<dbReference type="GO" id="GO:0030288">
    <property type="term" value="C:outer membrane-bounded periplasmic space"/>
    <property type="evidence" value="ECO:0007669"/>
    <property type="project" value="UniProtKB-UniRule"/>
</dbReference>
<dbReference type="InterPro" id="IPR011990">
    <property type="entry name" value="TPR-like_helical_dom_sf"/>
</dbReference>
<organism evidence="5 6">
    <name type="scientific">Piscirickettsia salmonis</name>
    <dbReference type="NCBI Taxonomy" id="1238"/>
    <lineage>
        <taxon>Bacteria</taxon>
        <taxon>Pseudomonadati</taxon>
        <taxon>Pseudomonadota</taxon>
        <taxon>Gammaproteobacteria</taxon>
        <taxon>Thiotrichales</taxon>
        <taxon>Piscirickettsiaceae</taxon>
        <taxon>Piscirickettsia</taxon>
    </lineage>
</organism>
<comment type="function">
    <text evidence="2">Mediates coordination of peptidoglycan synthesis and outer membrane constriction during cell division.</text>
</comment>
<dbReference type="EMBL" id="CP038908">
    <property type="protein sequence ID" value="QGO05477.1"/>
    <property type="molecule type" value="Genomic_DNA"/>
</dbReference>
<keyword evidence="2" id="KW-0175">Coiled coil</keyword>
<evidence type="ECO:0000259" key="4">
    <source>
        <dbReference type="Pfam" id="PF16331"/>
    </source>
</evidence>
<feature type="chain" id="PRO_5041750016" description="Cell division coordinator CpoB" evidence="2">
    <location>
        <begin position="22"/>
        <end position="309"/>
    </location>
</feature>
<evidence type="ECO:0000256" key="1">
    <source>
        <dbReference type="ARBA" id="ARBA00022729"/>
    </source>
</evidence>
<keyword evidence="2" id="KW-0132">Cell division</keyword>
<dbReference type="PROSITE" id="PS50005">
    <property type="entry name" value="TPR"/>
    <property type="match status" value="3"/>
</dbReference>
<dbReference type="AlphaFoldDB" id="A0A9Q6LIN1"/>
<dbReference type="SUPFAM" id="SSF48452">
    <property type="entry name" value="TPR-like"/>
    <property type="match status" value="1"/>
</dbReference>
<feature type="signal peptide" evidence="2">
    <location>
        <begin position="1"/>
        <end position="21"/>
    </location>
</feature>
<accession>A0A9Q6LIN1</accession>
<dbReference type="InterPro" id="IPR039565">
    <property type="entry name" value="BamD-like"/>
</dbReference>
<dbReference type="GO" id="GO:0043093">
    <property type="term" value="P:FtsZ-dependent cytokinesis"/>
    <property type="evidence" value="ECO:0007669"/>
    <property type="project" value="UniProtKB-UniRule"/>
</dbReference>
<evidence type="ECO:0000313" key="5">
    <source>
        <dbReference type="EMBL" id="QGO05477.1"/>
    </source>
</evidence>
<comment type="similarity">
    <text evidence="2">Belongs to the CpoB family.</text>
</comment>
<dbReference type="Pfam" id="PF13525">
    <property type="entry name" value="YfiO"/>
    <property type="match status" value="1"/>
</dbReference>
<evidence type="ECO:0000259" key="3">
    <source>
        <dbReference type="Pfam" id="PF13525"/>
    </source>
</evidence>
<name>A0A9Q6LIN1_PISSA</name>
<comment type="subcellular location">
    <subcellularLocation>
        <location evidence="2">Periplasm</location>
    </subcellularLocation>
</comment>